<sequence>MSDTKNWLPEQNRPFKAVTKTTVQNHYGIDPRELTLDIEYGKTRSSPTGTQRAGPTTSP</sequence>
<evidence type="ECO:0000313" key="2">
    <source>
        <dbReference type="EMBL" id="KIL64382.1"/>
    </source>
</evidence>
<name>A0A0C2WRT0_AMAMK</name>
<feature type="compositionally biased region" description="Polar residues" evidence="1">
    <location>
        <begin position="43"/>
        <end position="59"/>
    </location>
</feature>
<organism evidence="2 3">
    <name type="scientific">Amanita muscaria (strain Koide BX008)</name>
    <dbReference type="NCBI Taxonomy" id="946122"/>
    <lineage>
        <taxon>Eukaryota</taxon>
        <taxon>Fungi</taxon>
        <taxon>Dikarya</taxon>
        <taxon>Basidiomycota</taxon>
        <taxon>Agaricomycotina</taxon>
        <taxon>Agaricomycetes</taxon>
        <taxon>Agaricomycetidae</taxon>
        <taxon>Agaricales</taxon>
        <taxon>Pluteineae</taxon>
        <taxon>Amanitaceae</taxon>
        <taxon>Amanita</taxon>
    </lineage>
</organism>
<evidence type="ECO:0000313" key="3">
    <source>
        <dbReference type="Proteomes" id="UP000054549"/>
    </source>
</evidence>
<keyword evidence="3" id="KW-1185">Reference proteome</keyword>
<protein>
    <submittedName>
        <fullName evidence="2">Uncharacterized protein</fullName>
    </submittedName>
</protein>
<feature type="region of interest" description="Disordered" evidence="1">
    <location>
        <begin position="34"/>
        <end position="59"/>
    </location>
</feature>
<evidence type="ECO:0000256" key="1">
    <source>
        <dbReference type="SAM" id="MobiDB-lite"/>
    </source>
</evidence>
<dbReference type="EMBL" id="KN818250">
    <property type="protein sequence ID" value="KIL64382.1"/>
    <property type="molecule type" value="Genomic_DNA"/>
</dbReference>
<reference evidence="2 3" key="1">
    <citation type="submission" date="2014-04" db="EMBL/GenBank/DDBJ databases">
        <title>Evolutionary Origins and Diversification of the Mycorrhizal Mutualists.</title>
        <authorList>
            <consortium name="DOE Joint Genome Institute"/>
            <consortium name="Mycorrhizal Genomics Consortium"/>
            <person name="Kohler A."/>
            <person name="Kuo A."/>
            <person name="Nagy L.G."/>
            <person name="Floudas D."/>
            <person name="Copeland A."/>
            <person name="Barry K.W."/>
            <person name="Cichocki N."/>
            <person name="Veneault-Fourrey C."/>
            <person name="LaButti K."/>
            <person name="Lindquist E.A."/>
            <person name="Lipzen A."/>
            <person name="Lundell T."/>
            <person name="Morin E."/>
            <person name="Murat C."/>
            <person name="Riley R."/>
            <person name="Ohm R."/>
            <person name="Sun H."/>
            <person name="Tunlid A."/>
            <person name="Henrissat B."/>
            <person name="Grigoriev I.V."/>
            <person name="Hibbett D.S."/>
            <person name="Martin F."/>
        </authorList>
    </citation>
    <scope>NUCLEOTIDE SEQUENCE [LARGE SCALE GENOMIC DNA]</scope>
    <source>
        <strain evidence="2 3">Koide BX008</strain>
    </source>
</reference>
<dbReference type="AlphaFoldDB" id="A0A0C2WRT0"/>
<gene>
    <name evidence="2" type="ORF">M378DRAFT_11577</name>
</gene>
<proteinExistence type="predicted"/>
<accession>A0A0C2WRT0</accession>
<dbReference type="Proteomes" id="UP000054549">
    <property type="component" value="Unassembled WGS sequence"/>
</dbReference>
<dbReference type="InParanoid" id="A0A0C2WRT0"/>
<dbReference type="HOGENOM" id="CLU_2960248_0_0_1"/>